<keyword evidence="3 10" id="KW-0963">Cytoplasm</keyword>
<comment type="similarity">
    <text evidence="2 10">Belongs to the RNA methyltransferase RsmE family.</text>
</comment>
<evidence type="ECO:0000256" key="7">
    <source>
        <dbReference type="ARBA" id="ARBA00022691"/>
    </source>
</evidence>
<protein>
    <recommendedName>
        <fullName evidence="10">Ribosomal RNA small subunit methyltransferase E</fullName>
        <ecNumber evidence="10">2.1.1.193</ecNumber>
    </recommendedName>
</protein>
<organism evidence="13 14">
    <name type="scientific">Tannerella sp. oral taxon BU063 isolate Cell 2</name>
    <dbReference type="NCBI Taxonomy" id="1411148"/>
    <lineage>
        <taxon>Bacteria</taxon>
        <taxon>Pseudomonadati</taxon>
        <taxon>Bacteroidota</taxon>
        <taxon>Bacteroidia</taxon>
        <taxon>Bacteroidales</taxon>
        <taxon>Tannerellaceae</taxon>
        <taxon>Tannerella</taxon>
    </lineage>
</organism>
<dbReference type="Pfam" id="PF20260">
    <property type="entry name" value="PUA_4"/>
    <property type="match status" value="1"/>
</dbReference>
<dbReference type="EMBL" id="AYUF01000421">
    <property type="protein sequence ID" value="ETK02069.1"/>
    <property type="molecule type" value="Genomic_DNA"/>
</dbReference>
<dbReference type="InterPro" id="IPR029028">
    <property type="entry name" value="Alpha/beta_knot_MTases"/>
</dbReference>
<dbReference type="SUPFAM" id="SSF75217">
    <property type="entry name" value="alpha/beta knot"/>
    <property type="match status" value="1"/>
</dbReference>
<evidence type="ECO:0000256" key="3">
    <source>
        <dbReference type="ARBA" id="ARBA00022490"/>
    </source>
</evidence>
<dbReference type="PANTHER" id="PTHR30027">
    <property type="entry name" value="RIBOSOMAL RNA SMALL SUBUNIT METHYLTRANSFERASE E"/>
    <property type="match status" value="1"/>
</dbReference>
<dbReference type="CDD" id="cd18084">
    <property type="entry name" value="RsmE-like"/>
    <property type="match status" value="1"/>
</dbReference>
<evidence type="ECO:0000256" key="1">
    <source>
        <dbReference type="ARBA" id="ARBA00004496"/>
    </source>
</evidence>
<dbReference type="SUPFAM" id="SSF88697">
    <property type="entry name" value="PUA domain-like"/>
    <property type="match status" value="1"/>
</dbReference>
<dbReference type="InterPro" id="IPR046886">
    <property type="entry name" value="RsmE_MTase_dom"/>
</dbReference>
<dbReference type="Proteomes" id="UP000018837">
    <property type="component" value="Unassembled WGS sequence"/>
</dbReference>
<evidence type="ECO:0000256" key="6">
    <source>
        <dbReference type="ARBA" id="ARBA00022679"/>
    </source>
</evidence>
<dbReference type="NCBIfam" id="TIGR00046">
    <property type="entry name" value="RsmE family RNA methyltransferase"/>
    <property type="match status" value="1"/>
</dbReference>
<gene>
    <name evidence="13" type="ORF">N425_06550</name>
</gene>
<dbReference type="Gene3D" id="3.40.1280.10">
    <property type="match status" value="1"/>
</dbReference>
<feature type="domain" description="Ribosomal RNA small subunit methyltransferase E methyltransferase" evidence="11">
    <location>
        <begin position="83"/>
        <end position="236"/>
    </location>
</feature>
<comment type="catalytic activity">
    <reaction evidence="9 10">
        <text>uridine(1498) in 16S rRNA + S-adenosyl-L-methionine = N(3)-methyluridine(1498) in 16S rRNA + S-adenosyl-L-homocysteine + H(+)</text>
        <dbReference type="Rhea" id="RHEA:42920"/>
        <dbReference type="Rhea" id="RHEA-COMP:10283"/>
        <dbReference type="Rhea" id="RHEA-COMP:10284"/>
        <dbReference type="ChEBI" id="CHEBI:15378"/>
        <dbReference type="ChEBI" id="CHEBI:57856"/>
        <dbReference type="ChEBI" id="CHEBI:59789"/>
        <dbReference type="ChEBI" id="CHEBI:65315"/>
        <dbReference type="ChEBI" id="CHEBI:74502"/>
        <dbReference type="EC" id="2.1.1.193"/>
    </reaction>
</comment>
<dbReference type="AlphaFoldDB" id="W2C4D8"/>
<keyword evidence="4 10" id="KW-0698">rRNA processing</keyword>
<keyword evidence="7 10" id="KW-0949">S-adenosyl-L-methionine</keyword>
<dbReference type="EC" id="2.1.1.193" evidence="10"/>
<evidence type="ECO:0000313" key="14">
    <source>
        <dbReference type="Proteomes" id="UP000018837"/>
    </source>
</evidence>
<dbReference type="PATRIC" id="fig|1411148.3.peg.987"/>
<dbReference type="PANTHER" id="PTHR30027:SF3">
    <property type="entry name" value="16S RRNA (URACIL(1498)-N(3))-METHYLTRANSFERASE"/>
    <property type="match status" value="1"/>
</dbReference>
<proteinExistence type="inferred from homology"/>
<evidence type="ECO:0000256" key="2">
    <source>
        <dbReference type="ARBA" id="ARBA00005528"/>
    </source>
</evidence>
<dbReference type="InterPro" id="IPR046887">
    <property type="entry name" value="RsmE_PUA-like"/>
</dbReference>
<keyword evidence="6 10" id="KW-0808">Transferase</keyword>
<dbReference type="Gene3D" id="2.40.240.20">
    <property type="entry name" value="Hypothetical PUA domain-like, domain 1"/>
    <property type="match status" value="1"/>
</dbReference>
<dbReference type="GO" id="GO:0070042">
    <property type="term" value="F:rRNA (uridine-N3-)-methyltransferase activity"/>
    <property type="evidence" value="ECO:0007669"/>
    <property type="project" value="TreeGrafter"/>
</dbReference>
<evidence type="ECO:0000256" key="5">
    <source>
        <dbReference type="ARBA" id="ARBA00022603"/>
    </source>
</evidence>
<name>W2C4D8_9BACT</name>
<comment type="subcellular location">
    <subcellularLocation>
        <location evidence="1 10">Cytoplasm</location>
    </subcellularLocation>
</comment>
<evidence type="ECO:0000313" key="13">
    <source>
        <dbReference type="EMBL" id="ETK02069.1"/>
    </source>
</evidence>
<accession>W2C4D8</accession>
<comment type="function">
    <text evidence="8 10">Specifically methylates the N3 position of the uracil ring of uridine 1498 (m3U1498) in 16S rRNA. Acts on the fully assembled 30S ribosomal subunit.</text>
</comment>
<dbReference type="InterPro" id="IPR015947">
    <property type="entry name" value="PUA-like_sf"/>
</dbReference>
<evidence type="ECO:0000259" key="12">
    <source>
        <dbReference type="Pfam" id="PF20260"/>
    </source>
</evidence>
<keyword evidence="5 10" id="KW-0489">Methyltransferase</keyword>
<evidence type="ECO:0000256" key="9">
    <source>
        <dbReference type="ARBA" id="ARBA00047944"/>
    </source>
</evidence>
<evidence type="ECO:0000256" key="8">
    <source>
        <dbReference type="ARBA" id="ARBA00025699"/>
    </source>
</evidence>
<dbReference type="GO" id="GO:0070475">
    <property type="term" value="P:rRNA base methylation"/>
    <property type="evidence" value="ECO:0007669"/>
    <property type="project" value="TreeGrafter"/>
</dbReference>
<reference evidence="13 14" key="1">
    <citation type="submission" date="2013-11" db="EMBL/GenBank/DDBJ databases">
        <title>Single cell genomics of uncultured Tannerella BU063 (oral taxon 286).</title>
        <authorList>
            <person name="Beall C.J."/>
            <person name="Campbell A.G."/>
            <person name="Griffen A.L."/>
            <person name="Podar M."/>
            <person name="Leys E.J."/>
        </authorList>
    </citation>
    <scope>NUCLEOTIDE SEQUENCE [LARGE SCALE GENOMIC DNA]</scope>
    <source>
        <strain evidence="13">Cell 2</strain>
    </source>
</reference>
<dbReference type="Pfam" id="PF04452">
    <property type="entry name" value="Methyltrans_RNA"/>
    <property type="match status" value="1"/>
</dbReference>
<evidence type="ECO:0000256" key="4">
    <source>
        <dbReference type="ARBA" id="ARBA00022552"/>
    </source>
</evidence>
<sequence length="242" mass="26677">MKLTNAMTLPIFYAPQIDTDPVLPEEESAHCTKVLRLGRGAELNVTDGRGAFYRAMIEEAHPRHCRVTVVEHTVAPPLWTYGLHVAVAPTKNIDRTEWFLEKAAEVGIDSVTLLRCRYSERREVKMERLQRVLVAAMKQSGQARLPQLTGMTDFADFIARSAASNCRLIAHCRASELPTIGACYTRGSDVLILIGPEGDFSAEEVAMAESAGYRGVSLGRTRLRTETAALAACHAIHVLNDE</sequence>
<evidence type="ECO:0000256" key="10">
    <source>
        <dbReference type="PIRNR" id="PIRNR015601"/>
    </source>
</evidence>
<dbReference type="NCBIfam" id="NF008702">
    <property type="entry name" value="PRK11713.6-1"/>
    <property type="match status" value="1"/>
</dbReference>
<evidence type="ECO:0000259" key="11">
    <source>
        <dbReference type="Pfam" id="PF04452"/>
    </source>
</evidence>
<dbReference type="PIRSF" id="PIRSF015601">
    <property type="entry name" value="MTase_slr0722"/>
    <property type="match status" value="1"/>
</dbReference>
<comment type="caution">
    <text evidence="13">The sequence shown here is derived from an EMBL/GenBank/DDBJ whole genome shotgun (WGS) entry which is preliminary data.</text>
</comment>
<dbReference type="InterPro" id="IPR006700">
    <property type="entry name" value="RsmE"/>
</dbReference>
<dbReference type="InterPro" id="IPR029026">
    <property type="entry name" value="tRNA_m1G_MTases_N"/>
</dbReference>
<feature type="domain" description="Ribosomal RNA small subunit methyltransferase E PUA-like" evidence="12">
    <location>
        <begin position="23"/>
        <end position="69"/>
    </location>
</feature>
<dbReference type="GO" id="GO:0005737">
    <property type="term" value="C:cytoplasm"/>
    <property type="evidence" value="ECO:0007669"/>
    <property type="project" value="UniProtKB-SubCell"/>
</dbReference>